<organism evidence="2 3">
    <name type="scientific">Ralstonia solanacearum (strain UW551)</name>
    <dbReference type="NCBI Taxonomy" id="342110"/>
    <lineage>
        <taxon>Bacteria</taxon>
        <taxon>Pseudomonadati</taxon>
        <taxon>Pseudomonadota</taxon>
        <taxon>Betaproteobacteria</taxon>
        <taxon>Burkholderiales</taxon>
        <taxon>Burkholderiaceae</taxon>
        <taxon>Ralstonia</taxon>
        <taxon>Ralstonia solanacearum species complex</taxon>
    </lineage>
</organism>
<feature type="region of interest" description="Disordered" evidence="1">
    <location>
        <begin position="298"/>
        <end position="333"/>
    </location>
</feature>
<gene>
    <name evidence="2" type="ORF">RRSL_00951</name>
</gene>
<dbReference type="AlphaFoldDB" id="A0AB33V8N4"/>
<protein>
    <submittedName>
        <fullName evidence="2">MobA-like protein</fullName>
    </submittedName>
</protein>
<evidence type="ECO:0000313" key="3">
    <source>
        <dbReference type="Proteomes" id="UP000005933"/>
    </source>
</evidence>
<name>A0AB33V8N4_RALSU</name>
<dbReference type="RefSeq" id="WP_003265322.1">
    <property type="nucleotide sequence ID" value="NZ_AAKL01000057.1"/>
</dbReference>
<dbReference type="Proteomes" id="UP000005933">
    <property type="component" value="Unassembled WGS sequence"/>
</dbReference>
<evidence type="ECO:0000313" key="2">
    <source>
        <dbReference type="EMBL" id="EAP71302.1"/>
    </source>
</evidence>
<accession>A0AB33V8N4</accession>
<sequence>MNVTIFPTGKGGSESAVRYLLSDTDHEGKKRSIMPEILFGDPTTFTEIANATKRQHKYTSGVIAFRDGLESQSVTPEQIATLIEAFRSTFMPGLKVDENFADFWVMHRDKGNLELHFLVANTELKTGQQLNIHPPGEKNIEFFNAFSAVMNDNFGFAQVVPDPLKISLKPFEAKSPNGKREKEAKNDFADELHTRIVSGSIANRNQLIGYMKKRGIGIALVGDEFITVRLPGAGRNTRLKGSLFSKDSDYAALVKEHHQSKIPKFLTPAESADQRSKLVDFIAARTAFNTKRYLTPRPGAKRAYAAKKGPSGGNRKDGKTPTKEKVPTTLERDTTEIRSKLEKKLKEIKEHAKEVQLGQQGINHSAPHRVARMQHERENPTNLPNVGSAVGGLEAQIGGLSMQYHNLLLLLAGATGTRATKLQAQIIAIEQKLVALNLELEKRKLKEAKDNELKYK</sequence>
<comment type="caution">
    <text evidence="2">The sequence shown here is derived from an EMBL/GenBank/DDBJ whole genome shotgun (WGS) entry which is preliminary data.</text>
</comment>
<evidence type="ECO:0000256" key="1">
    <source>
        <dbReference type="SAM" id="MobiDB-lite"/>
    </source>
</evidence>
<dbReference type="EMBL" id="AAKL01000057">
    <property type="protein sequence ID" value="EAP71302.1"/>
    <property type="molecule type" value="Genomic_DNA"/>
</dbReference>
<proteinExistence type="predicted"/>
<reference evidence="2 3" key="1">
    <citation type="journal article" date="2006" name="Mol. Plant Microbe Interact.">
        <title>Identification of open reading frames unique to a select agent: Ralstonia solanacearum race 3 biovar 2.</title>
        <authorList>
            <person name="Gabriel D.W."/>
            <person name="Allen C."/>
            <person name="Schell M."/>
            <person name="Denny T.P."/>
            <person name="Greenberg J.T."/>
            <person name="Duan Y.P."/>
            <person name="Flores-Cruz Z."/>
            <person name="Huang Q."/>
            <person name="Clifford J.M."/>
            <person name="Presting G."/>
            <person name="Gonzalez E.T."/>
            <person name="Reddy J."/>
            <person name="Elphinstone J."/>
            <person name="Swanson J."/>
            <person name="Yao J."/>
            <person name="Mulholland V."/>
            <person name="Liu L."/>
            <person name="Farmerie W."/>
            <person name="Patnaikuni M."/>
            <person name="Balogh B."/>
            <person name="Norman D."/>
            <person name="Alvarez A."/>
            <person name="Castillo J.A."/>
            <person name="Jones J."/>
            <person name="Saddler G."/>
            <person name="Walunas T."/>
            <person name="Zhukov A."/>
            <person name="Mikhailova N."/>
        </authorList>
    </citation>
    <scope>NUCLEOTIDE SEQUENCE [LARGE SCALE GENOMIC DNA]</scope>
    <source>
        <strain evidence="2 3">UW551</strain>
    </source>
</reference>
<feature type="compositionally biased region" description="Basic and acidic residues" evidence="1">
    <location>
        <begin position="314"/>
        <end position="333"/>
    </location>
</feature>